<keyword evidence="1" id="KW-0547">Nucleotide-binding</keyword>
<dbReference type="GeneID" id="83176071"/>
<dbReference type="InterPro" id="IPR046700">
    <property type="entry name" value="DUF6570"/>
</dbReference>
<dbReference type="InterPro" id="IPR025476">
    <property type="entry name" value="Helitron_helicase-like"/>
</dbReference>
<gene>
    <name evidence="6" type="ORF">N7498_001708</name>
</gene>
<keyword evidence="1" id="KW-0067">ATP-binding</keyword>
<dbReference type="GO" id="GO:0043139">
    <property type="term" value="F:5'-3' DNA helicase activity"/>
    <property type="evidence" value="ECO:0007669"/>
    <property type="project" value="UniProtKB-EC"/>
</dbReference>
<feature type="domain" description="DUF6570" evidence="5">
    <location>
        <begin position="114"/>
        <end position="254"/>
    </location>
</feature>
<dbReference type="Pfam" id="PF20209">
    <property type="entry name" value="DUF6570"/>
    <property type="match status" value="1"/>
</dbReference>
<evidence type="ECO:0000259" key="5">
    <source>
        <dbReference type="Pfam" id="PF20209"/>
    </source>
</evidence>
<comment type="catalytic activity">
    <reaction evidence="1">
        <text>ATP + H2O = ADP + phosphate + H(+)</text>
        <dbReference type="Rhea" id="RHEA:13065"/>
        <dbReference type="ChEBI" id="CHEBI:15377"/>
        <dbReference type="ChEBI" id="CHEBI:15378"/>
        <dbReference type="ChEBI" id="CHEBI:30616"/>
        <dbReference type="ChEBI" id="CHEBI:43474"/>
        <dbReference type="ChEBI" id="CHEBI:456216"/>
        <dbReference type="EC" id="5.6.2.3"/>
    </reaction>
</comment>
<dbReference type="GO" id="GO:0016787">
    <property type="term" value="F:hydrolase activity"/>
    <property type="evidence" value="ECO:0007669"/>
    <property type="project" value="UniProtKB-KW"/>
</dbReference>
<name>A0A9W9TAF2_9EURO</name>
<evidence type="ECO:0000313" key="6">
    <source>
        <dbReference type="EMBL" id="KAJ5215301.1"/>
    </source>
</evidence>
<dbReference type="InterPro" id="IPR010285">
    <property type="entry name" value="DNA_helicase_pif1-like_DEAD"/>
</dbReference>
<keyword evidence="1" id="KW-0233">DNA recombination</keyword>
<dbReference type="GO" id="GO:0005524">
    <property type="term" value="F:ATP binding"/>
    <property type="evidence" value="ECO:0007669"/>
    <property type="project" value="UniProtKB-KW"/>
</dbReference>
<reference evidence="6" key="1">
    <citation type="submission" date="2022-12" db="EMBL/GenBank/DDBJ databases">
        <authorList>
            <person name="Petersen C."/>
        </authorList>
    </citation>
    <scope>NUCLEOTIDE SEQUENCE</scope>
    <source>
        <strain evidence="6">IBT 15544</strain>
    </source>
</reference>
<dbReference type="GO" id="GO:0006281">
    <property type="term" value="P:DNA repair"/>
    <property type="evidence" value="ECO:0007669"/>
    <property type="project" value="UniProtKB-KW"/>
</dbReference>
<evidence type="ECO:0000256" key="2">
    <source>
        <dbReference type="SAM" id="MobiDB-lite"/>
    </source>
</evidence>
<keyword evidence="7" id="KW-1185">Reference proteome</keyword>
<dbReference type="Proteomes" id="UP001150904">
    <property type="component" value="Unassembled WGS sequence"/>
</dbReference>
<dbReference type="OrthoDB" id="432234at2759"/>
<dbReference type="SUPFAM" id="SSF52540">
    <property type="entry name" value="P-loop containing nucleoside triphosphate hydrolases"/>
    <property type="match status" value="1"/>
</dbReference>
<keyword evidence="1" id="KW-0234">DNA repair</keyword>
<feature type="region of interest" description="Disordered" evidence="2">
    <location>
        <begin position="1198"/>
        <end position="1219"/>
    </location>
</feature>
<dbReference type="Gene3D" id="3.40.50.300">
    <property type="entry name" value="P-loop containing nucleotide triphosphate hydrolases"/>
    <property type="match status" value="1"/>
</dbReference>
<proteinExistence type="inferred from homology"/>
<dbReference type="RefSeq" id="XP_058311114.1">
    <property type="nucleotide sequence ID" value="XM_058448770.1"/>
</dbReference>
<comment type="similarity">
    <text evidence="1">Belongs to the helicase family.</text>
</comment>
<dbReference type="InterPro" id="IPR027417">
    <property type="entry name" value="P-loop_NTPase"/>
</dbReference>
<reference evidence="6" key="2">
    <citation type="journal article" date="2023" name="IMA Fungus">
        <title>Comparative genomic study of the Penicillium genus elucidates a diverse pangenome and 15 lateral gene transfer events.</title>
        <authorList>
            <person name="Petersen C."/>
            <person name="Sorensen T."/>
            <person name="Nielsen M.R."/>
            <person name="Sondergaard T.E."/>
            <person name="Sorensen J.L."/>
            <person name="Fitzpatrick D.A."/>
            <person name="Frisvad J.C."/>
            <person name="Nielsen K.L."/>
        </authorList>
    </citation>
    <scope>NUCLEOTIDE SEQUENCE</scope>
    <source>
        <strain evidence="6">IBT 15544</strain>
    </source>
</reference>
<feature type="domain" description="DNA helicase Pif1-like DEAD-box helicase" evidence="3">
    <location>
        <begin position="1297"/>
        <end position="1466"/>
    </location>
</feature>
<dbReference type="GO" id="GO:0000723">
    <property type="term" value="P:telomere maintenance"/>
    <property type="evidence" value="ECO:0007669"/>
    <property type="project" value="InterPro"/>
</dbReference>
<evidence type="ECO:0000256" key="1">
    <source>
        <dbReference type="RuleBase" id="RU363044"/>
    </source>
</evidence>
<keyword evidence="1" id="KW-0227">DNA damage</keyword>
<dbReference type="PANTHER" id="PTHR47642">
    <property type="entry name" value="ATP-DEPENDENT DNA HELICASE"/>
    <property type="match status" value="1"/>
</dbReference>
<organism evidence="6 7">
    <name type="scientific">Penicillium cinerascens</name>
    <dbReference type="NCBI Taxonomy" id="70096"/>
    <lineage>
        <taxon>Eukaryota</taxon>
        <taxon>Fungi</taxon>
        <taxon>Dikarya</taxon>
        <taxon>Ascomycota</taxon>
        <taxon>Pezizomycotina</taxon>
        <taxon>Eurotiomycetes</taxon>
        <taxon>Eurotiomycetidae</taxon>
        <taxon>Eurotiales</taxon>
        <taxon>Aspergillaceae</taxon>
        <taxon>Penicillium</taxon>
    </lineage>
</organism>
<dbReference type="PANTHER" id="PTHR47642:SF5">
    <property type="entry name" value="ATP-DEPENDENT DNA HELICASE"/>
    <property type="match status" value="1"/>
</dbReference>
<evidence type="ECO:0000313" key="7">
    <source>
        <dbReference type="Proteomes" id="UP001150904"/>
    </source>
</evidence>
<keyword evidence="1" id="KW-0378">Hydrolase</keyword>
<evidence type="ECO:0000259" key="4">
    <source>
        <dbReference type="Pfam" id="PF14214"/>
    </source>
</evidence>
<keyword evidence="1" id="KW-0347">Helicase</keyword>
<comment type="cofactor">
    <cofactor evidence="1">
        <name>Mg(2+)</name>
        <dbReference type="ChEBI" id="CHEBI:18420"/>
    </cofactor>
</comment>
<feature type="domain" description="Helitron helicase-like" evidence="4">
    <location>
        <begin position="410"/>
        <end position="623"/>
    </location>
</feature>
<dbReference type="Pfam" id="PF05970">
    <property type="entry name" value="PIF1"/>
    <property type="match status" value="1"/>
</dbReference>
<evidence type="ECO:0000259" key="3">
    <source>
        <dbReference type="Pfam" id="PF05970"/>
    </source>
</evidence>
<dbReference type="GO" id="GO:0006310">
    <property type="term" value="P:DNA recombination"/>
    <property type="evidence" value="ECO:0007669"/>
    <property type="project" value="UniProtKB-KW"/>
</dbReference>
<dbReference type="EMBL" id="JAPQKR010000005">
    <property type="protein sequence ID" value="KAJ5215301.1"/>
    <property type="molecule type" value="Genomic_DNA"/>
</dbReference>
<dbReference type="Pfam" id="PF14214">
    <property type="entry name" value="Helitron_like_N"/>
    <property type="match status" value="1"/>
</dbReference>
<dbReference type="InterPro" id="IPR051055">
    <property type="entry name" value="PIF1_helicase"/>
</dbReference>
<dbReference type="EC" id="5.6.2.3" evidence="1"/>
<protein>
    <recommendedName>
        <fullName evidence="1">ATP-dependent DNA helicase</fullName>
        <ecNumber evidence="1">5.6.2.3</ecNumber>
    </recommendedName>
</protein>
<sequence>MAGTEVNSVHITNQALKLLRDDLESRESASADFPPVLSKTQIRASITQFQHLIDDASQQGVCSSCGRLVPVPELVEMEDADPLLQPMAGHLDYCGRHENEWDVCLTCLKSLSQNALPKLSALNRVNMSMCQNYPAVLESLTPVEECIIARCHPLGAILKLRPGGHASPASYRALRGHFIVIPQDPEPLLDILPSPTLSLHNVMRVFWLGKQPPTYTDLSPFLLVRRHSVLTALQYLTRHNHVYCNVAINHSMLDTWEDDFIPSDLQQNIVSITLADGQEREGYSVHLDTGNHENDFQAAQDTVLDAHSNAPLTTGSVSTDINGERQNPDRRLLNALLNVISNDAASCAQRSPEHDGQRIPTLSYRIHGQATLLDHWDDPTYFTAAFPTLFPLGVGGHLEDRSLNVSLSSFAEWALKHHSRRFARHKTFMYLIYDVLQIRKSSLANRLVLQRRHWSSTTDDISSLTEDRLRDALHELEIHHEVKDPAISRLLHVMKTIAMWVPGSFAQKLRMRSEIRGLIVRFGMPAFWITINPSDLRSPLVITLAGVEYADDILSASNSTLRAATATSDPVAVASFFHGICTAVLDGLFASGCDRAGILGDVSNHYGVVETNGRGMLHLHAMVWLKGNLSFANLRSRVLADADFATRLLHYLESVIIQSVDECTPLDPEVNLAPRCPSASDPESDHDFHLRLADDSNLVARTKQMHSKSHFDICFKYRLTDRSKSVCRFGMPRDIVPSSRIDRLGVIHLARNHPWVNPWNPSIASCLRSNHDISWIPTVSKSLALVYYITNYATKDDVSPWQMIAKGALLKQAIEKAKRADPPTATDLRLREKDMDNFALRCFNSLAHDREVSGVQVASTLLHLPSHYTVDTKFIRVNLWWLRHYVRGLRHQTVAGADSSAEIADEPCTFQAGEAIPLSLFDNYKWRGDDLAAFSLFEYCMLVQIRSKRRNRGDHFEFAPGHPKRTTCIQHVARSRSEIATVTFNGQLTQYQMAEDGVRGGHPMTDAIANDLAEILLGLFLPWESLRDRLLCEPHQENLFLSVWSSVKPTLAPHIQDFAANIELLRKSKEDCQVDARLRQSTNHHAELFDHHVGHIDQADIDPEDPPDSDYFIAPEDERFTAETLIAAYNTVRKTWGRDCFIAAKKASILATSCRAHGSAPINALPSSTHSLRPDHALDLRFVPSTILQDWESHLANHKKPVQDGEPSEPATAPLHDFDLTDGDGVLQPALTNADISDDTQARPTLLEDLTPASLLTLVGRHIPLNTKQSLVVRRLLSEIMTWPDQLFDPSRRKQLLLCITGEGGTGKTQIPRAIEAALELLGRKHEVILTAPTGAAADNLGGNTYHTSLGINLSHKAAISARVRRLWAKKTILVIDEMSMVDLRMLSVINNQCKLARSLPRSSPDLFGGLPIVILMGDFFQFPPVRGPPLWKKPRYRVDDDAAGRLIWRRFENVIILNEQMRQSEDPWFREFLTRARQAALTEDDVIRLNSKSIPSLIDSTSEDASVIVKLNAMRHPINRIRIENFARRRS</sequence>
<comment type="caution">
    <text evidence="6">The sequence shown here is derived from an EMBL/GenBank/DDBJ whole genome shotgun (WGS) entry which is preliminary data.</text>
</comment>
<accession>A0A9W9TAF2</accession>